<dbReference type="Proteomes" id="UP001056778">
    <property type="component" value="Chromosome 7"/>
</dbReference>
<accession>A0ACB9SQC6</accession>
<reference evidence="1" key="1">
    <citation type="submission" date="2022-04" db="EMBL/GenBank/DDBJ databases">
        <title>Chromosome-scale genome assembly of Holotrichia oblita Faldermann.</title>
        <authorList>
            <person name="Rongchong L."/>
        </authorList>
    </citation>
    <scope>NUCLEOTIDE SEQUENCE</scope>
    <source>
        <strain evidence="1">81SQS9</strain>
    </source>
</reference>
<protein>
    <submittedName>
        <fullName evidence="1">E3 ubiquitin-protein ligase cop1</fullName>
    </submittedName>
</protein>
<name>A0ACB9SQC6_HOLOL</name>
<sequence length="661" mass="74467">MATNRDGRSSSASSHSGSNVPTNRSSIRTPKRQRSGTNITYDDNSLDYLCPICFNLIEEAYITKCGHTFCYGCITKSIETAKRCPKCNASITTNEIFPNFLLSNLIKKHKLRMNGLEAFGLTRDSSSEFSGAADGLKDFIASESQNLTLPDVNVMLEILTQRKQLLEAESCAAQNKLLLEFLTHLLHQKKEQESRLVKELSLIEFDIQEVENKLKEVHSKCPTLEDVERAVSASEGDATVSAMKKEMISIIDNIGSAVNKTKEEAGSTQETPKSEGFTSLAARRRRMHAHFDDFVQCYFTTRSPDLFGIDKLNKTDIESTSGLDEFRENLVKFSRYNALRPLATLNYSNDLFNNSTIVSSIEFDKDNEFFAIAGVTRRIKVFDYGCVIRDPVDIHYPCIEMTSNSKISCVSWNSYHKGMLASSDYEGTVTIWDASTGQRTKTFHEHEKRCWSVDFNDVDTRLIASGSDDARVKLYSLSVENSIATLEAKANVCCVKFNPRSSYHLAFGSADHWVHYYDLRNMKEALSVFKGHKKAVSYVKFLNNEEIVSASTDSQLKMWNINKPYCLRSFLGHINEKNFVGLATDGDYIACGSENNALFVYYKGLTKKLFSHKFDSVRGILEQERREEDPNEFVSAVCWKQNSNVVVAANSQGIINVLELV</sequence>
<gene>
    <name evidence="1" type="ORF">MML48_7g00010063</name>
</gene>
<organism evidence="1 2">
    <name type="scientific">Holotrichia oblita</name>
    <name type="common">Chafer beetle</name>
    <dbReference type="NCBI Taxonomy" id="644536"/>
    <lineage>
        <taxon>Eukaryota</taxon>
        <taxon>Metazoa</taxon>
        <taxon>Ecdysozoa</taxon>
        <taxon>Arthropoda</taxon>
        <taxon>Hexapoda</taxon>
        <taxon>Insecta</taxon>
        <taxon>Pterygota</taxon>
        <taxon>Neoptera</taxon>
        <taxon>Endopterygota</taxon>
        <taxon>Coleoptera</taxon>
        <taxon>Polyphaga</taxon>
        <taxon>Scarabaeiformia</taxon>
        <taxon>Scarabaeidae</taxon>
        <taxon>Melolonthinae</taxon>
        <taxon>Holotrichia</taxon>
    </lineage>
</organism>
<comment type="caution">
    <text evidence="1">The sequence shown here is derived from an EMBL/GenBank/DDBJ whole genome shotgun (WGS) entry which is preliminary data.</text>
</comment>
<proteinExistence type="predicted"/>
<evidence type="ECO:0000313" key="2">
    <source>
        <dbReference type="Proteomes" id="UP001056778"/>
    </source>
</evidence>
<dbReference type="EMBL" id="CM043021">
    <property type="protein sequence ID" value="KAI4457328.1"/>
    <property type="molecule type" value="Genomic_DNA"/>
</dbReference>
<keyword evidence="2" id="KW-1185">Reference proteome</keyword>
<evidence type="ECO:0000313" key="1">
    <source>
        <dbReference type="EMBL" id="KAI4457328.1"/>
    </source>
</evidence>